<evidence type="ECO:0000313" key="4">
    <source>
        <dbReference type="Proteomes" id="UP000694930"/>
    </source>
</evidence>
<reference evidence="4" key="1">
    <citation type="journal article" date="2014" name="Nat. Genet.">
        <title>The genome of the stress-tolerant wild tomato species Solanum pennellii.</title>
        <authorList>
            <person name="Bolger A."/>
            <person name="Scossa F."/>
            <person name="Bolger M.E."/>
            <person name="Lanz C."/>
            <person name="Maumus F."/>
            <person name="Tohge T."/>
            <person name="Quesneville H."/>
            <person name="Alseekh S."/>
            <person name="Sorensen I."/>
            <person name="Lichtenstein G."/>
            <person name="Fich E.A."/>
            <person name="Conte M."/>
            <person name="Keller H."/>
            <person name="Schneeberger K."/>
            <person name="Schwacke R."/>
            <person name="Ofner I."/>
            <person name="Vrebalov J."/>
            <person name="Xu Y."/>
            <person name="Osorio S."/>
            <person name="Aflitos S.A."/>
            <person name="Schijlen E."/>
            <person name="Jimenez-Gomez J.M."/>
            <person name="Ryngajllo M."/>
            <person name="Kimura S."/>
            <person name="Kumar R."/>
            <person name="Koenig D."/>
            <person name="Headland L.R."/>
            <person name="Maloof J.N."/>
            <person name="Sinha N."/>
            <person name="van Ham R.C."/>
            <person name="Lankhorst R.K."/>
            <person name="Mao L."/>
            <person name="Vogel A."/>
            <person name="Arsova B."/>
            <person name="Panstruga R."/>
            <person name="Fei Z."/>
            <person name="Rose J.K."/>
            <person name="Zamir D."/>
            <person name="Carrari F."/>
            <person name="Giovannoni J.J."/>
            <person name="Weigel D."/>
            <person name="Usadel B."/>
            <person name="Fernie A.R."/>
        </authorList>
    </citation>
    <scope>NUCLEOTIDE SEQUENCE [LARGE SCALE GENOMIC DNA]</scope>
    <source>
        <strain evidence="4">cv. LA0716</strain>
    </source>
</reference>
<sequence>MPYDDRSLPPTTHGDGEGRFVHGTSSQGTKEGRTHPLVVYADRERPKERRVDVPGYHCKLGRRQWYYGVLATNHREDLFDRLGQAKYFTKMDIRKGYYQVRIAEGDESKTAWETRYGEYKWLYIGGARGSLEESLLSFTENQIYVKREKCEFPNTSFISGYSAKDAPLTELLKKNKPWVWIEEYQRVFECLKAAMTEEPVLMLPNFSKTFKVHMDASDFAIEGVLMQDRHPIAFESCKLNDTERRYTLLQSQKNITPKQSRWQDFLTEFDYILEHKPGRGNVVADALGRNAELAAITIDHCDIQYGIKNGMQHDLEAKKLMELAAQGKTRCFWVEDGLLLTTGRRV</sequence>
<evidence type="ECO:0000313" key="5">
    <source>
        <dbReference type="RefSeq" id="XP_015057570.1"/>
    </source>
</evidence>
<dbReference type="RefSeq" id="XP_015057570.1">
    <property type="nucleotide sequence ID" value="XM_015202084.1"/>
</dbReference>
<evidence type="ECO:0000256" key="1">
    <source>
        <dbReference type="ARBA" id="ARBA00023268"/>
    </source>
</evidence>
<organism evidence="4 5">
    <name type="scientific">Solanum pennellii</name>
    <name type="common">Tomato</name>
    <name type="synonym">Lycopersicon pennellii</name>
    <dbReference type="NCBI Taxonomy" id="28526"/>
    <lineage>
        <taxon>Eukaryota</taxon>
        <taxon>Viridiplantae</taxon>
        <taxon>Streptophyta</taxon>
        <taxon>Embryophyta</taxon>
        <taxon>Tracheophyta</taxon>
        <taxon>Spermatophyta</taxon>
        <taxon>Magnoliopsida</taxon>
        <taxon>eudicotyledons</taxon>
        <taxon>Gunneridae</taxon>
        <taxon>Pentapetalae</taxon>
        <taxon>asterids</taxon>
        <taxon>lamiids</taxon>
        <taxon>Solanales</taxon>
        <taxon>Solanaceae</taxon>
        <taxon>Solanoideae</taxon>
        <taxon>Solaneae</taxon>
        <taxon>Solanum</taxon>
        <taxon>Solanum subgen. Lycopersicon</taxon>
    </lineage>
</organism>
<evidence type="ECO:0000256" key="2">
    <source>
        <dbReference type="SAM" id="MobiDB-lite"/>
    </source>
</evidence>
<accession>A0ABM1FJ15</accession>
<dbReference type="InterPro" id="IPR050951">
    <property type="entry name" value="Retrovirus_Pol_polyprotein"/>
</dbReference>
<dbReference type="InterPro" id="IPR043128">
    <property type="entry name" value="Rev_trsase/Diguanyl_cyclase"/>
</dbReference>
<dbReference type="Pfam" id="PF17919">
    <property type="entry name" value="RT_RNaseH_2"/>
    <property type="match status" value="1"/>
</dbReference>
<name>A0ABM1FJ15_SOLPN</name>
<reference evidence="5" key="2">
    <citation type="submission" date="2025-08" db="UniProtKB">
        <authorList>
            <consortium name="RefSeq"/>
        </authorList>
    </citation>
    <scope>IDENTIFICATION</scope>
</reference>
<dbReference type="GeneID" id="107003812"/>
<keyword evidence="1" id="KW-0511">Multifunctional enzyme</keyword>
<proteinExistence type="predicted"/>
<dbReference type="Proteomes" id="UP000694930">
    <property type="component" value="Chromosome 11"/>
</dbReference>
<feature type="domain" description="Reverse transcriptase/retrotransposon-derived protein RNase H-like" evidence="3">
    <location>
        <begin position="180"/>
        <end position="248"/>
    </location>
</feature>
<dbReference type="Gene3D" id="3.30.70.270">
    <property type="match status" value="2"/>
</dbReference>
<feature type="region of interest" description="Disordered" evidence="2">
    <location>
        <begin position="1"/>
        <end position="35"/>
    </location>
</feature>
<keyword evidence="4" id="KW-1185">Reference proteome</keyword>
<dbReference type="InterPro" id="IPR043502">
    <property type="entry name" value="DNA/RNA_pol_sf"/>
</dbReference>
<dbReference type="SUPFAM" id="SSF56672">
    <property type="entry name" value="DNA/RNA polymerases"/>
    <property type="match status" value="1"/>
</dbReference>
<dbReference type="PANTHER" id="PTHR37984:SF5">
    <property type="entry name" value="PROTEIN NYNRIN-LIKE"/>
    <property type="match status" value="1"/>
</dbReference>
<protein>
    <submittedName>
        <fullName evidence="5">Uncharacterized protein LOC107003812</fullName>
    </submittedName>
</protein>
<gene>
    <name evidence="5" type="primary">LOC107003812</name>
</gene>
<evidence type="ECO:0000259" key="3">
    <source>
        <dbReference type="Pfam" id="PF17919"/>
    </source>
</evidence>
<dbReference type="PANTHER" id="PTHR37984">
    <property type="entry name" value="PROTEIN CBG26694"/>
    <property type="match status" value="1"/>
</dbReference>
<dbReference type="InterPro" id="IPR041577">
    <property type="entry name" value="RT_RNaseH_2"/>
</dbReference>
<dbReference type="Gene3D" id="3.10.10.10">
    <property type="entry name" value="HIV Type 1 Reverse Transcriptase, subunit A, domain 1"/>
    <property type="match status" value="1"/>
</dbReference>